<protein>
    <submittedName>
        <fullName evidence="1">Uncharacterized protein</fullName>
    </submittedName>
</protein>
<dbReference type="EMBL" id="JAAIUW010000008">
    <property type="protein sequence ID" value="KAF7820298.1"/>
    <property type="molecule type" value="Genomic_DNA"/>
</dbReference>
<organism evidence="1 2">
    <name type="scientific">Senna tora</name>
    <dbReference type="NCBI Taxonomy" id="362788"/>
    <lineage>
        <taxon>Eukaryota</taxon>
        <taxon>Viridiplantae</taxon>
        <taxon>Streptophyta</taxon>
        <taxon>Embryophyta</taxon>
        <taxon>Tracheophyta</taxon>
        <taxon>Spermatophyta</taxon>
        <taxon>Magnoliopsida</taxon>
        <taxon>eudicotyledons</taxon>
        <taxon>Gunneridae</taxon>
        <taxon>Pentapetalae</taxon>
        <taxon>rosids</taxon>
        <taxon>fabids</taxon>
        <taxon>Fabales</taxon>
        <taxon>Fabaceae</taxon>
        <taxon>Caesalpinioideae</taxon>
        <taxon>Cassia clade</taxon>
        <taxon>Senna</taxon>
    </lineage>
</organism>
<dbReference type="AlphaFoldDB" id="A0A834TE69"/>
<sequence length="66" mass="7109">MSKYDEHTLIEAPLDISKGYPLGFISTDFGVKIGFNNPPEASACVPSAARWTVEPESQALKISPEG</sequence>
<reference evidence="1" key="1">
    <citation type="submission" date="2020-09" db="EMBL/GenBank/DDBJ databases">
        <title>Genome-Enabled Discovery of Anthraquinone Biosynthesis in Senna tora.</title>
        <authorList>
            <person name="Kang S.-H."/>
            <person name="Pandey R.P."/>
            <person name="Lee C.-M."/>
            <person name="Sim J.-S."/>
            <person name="Jeong J.-T."/>
            <person name="Choi B.-S."/>
            <person name="Jung M."/>
            <person name="Ginzburg D."/>
            <person name="Zhao K."/>
            <person name="Won S.Y."/>
            <person name="Oh T.-J."/>
            <person name="Yu Y."/>
            <person name="Kim N.-H."/>
            <person name="Lee O.R."/>
            <person name="Lee T.-H."/>
            <person name="Bashyal P."/>
            <person name="Kim T.-S."/>
            <person name="Lee W.-H."/>
            <person name="Kawkins C."/>
            <person name="Kim C.-K."/>
            <person name="Kim J.S."/>
            <person name="Ahn B.O."/>
            <person name="Rhee S.Y."/>
            <person name="Sohng J.K."/>
        </authorList>
    </citation>
    <scope>NUCLEOTIDE SEQUENCE</scope>
    <source>
        <tissue evidence="1">Leaf</tissue>
    </source>
</reference>
<comment type="caution">
    <text evidence="1">The sequence shown here is derived from an EMBL/GenBank/DDBJ whole genome shotgun (WGS) entry which is preliminary data.</text>
</comment>
<gene>
    <name evidence="1" type="ORF">G2W53_025753</name>
</gene>
<name>A0A834TE69_9FABA</name>
<keyword evidence="2" id="KW-1185">Reference proteome</keyword>
<evidence type="ECO:0000313" key="2">
    <source>
        <dbReference type="Proteomes" id="UP000634136"/>
    </source>
</evidence>
<proteinExistence type="predicted"/>
<dbReference type="Proteomes" id="UP000634136">
    <property type="component" value="Unassembled WGS sequence"/>
</dbReference>
<accession>A0A834TE69</accession>
<evidence type="ECO:0000313" key="1">
    <source>
        <dbReference type="EMBL" id="KAF7820298.1"/>
    </source>
</evidence>